<sequence length="144" mass="15975">MGGVVIDKIEDWSPRSYWDHYKNMLQDEWVKIEGLPYNMWNGVAFQMIRDCLVCHKFPIGGEGPVSNFRPSDEGVVEFEFETEEGGTGTGAGKGLNDKGDGKHECEGDRRIEEVSSTVPKEVVNGSQLNDNCTEIEANAQGGFQ</sequence>
<organism evidence="2 3">
    <name type="scientific">Stephania yunnanensis</name>
    <dbReference type="NCBI Taxonomy" id="152371"/>
    <lineage>
        <taxon>Eukaryota</taxon>
        <taxon>Viridiplantae</taxon>
        <taxon>Streptophyta</taxon>
        <taxon>Embryophyta</taxon>
        <taxon>Tracheophyta</taxon>
        <taxon>Spermatophyta</taxon>
        <taxon>Magnoliopsida</taxon>
        <taxon>Ranunculales</taxon>
        <taxon>Menispermaceae</taxon>
        <taxon>Menispermoideae</taxon>
        <taxon>Cissampelideae</taxon>
        <taxon>Stephania</taxon>
    </lineage>
</organism>
<proteinExistence type="predicted"/>
<evidence type="ECO:0000313" key="2">
    <source>
        <dbReference type="EMBL" id="KAK9169846.1"/>
    </source>
</evidence>
<name>A0AAP0LF39_9MAGN</name>
<evidence type="ECO:0000313" key="3">
    <source>
        <dbReference type="Proteomes" id="UP001420932"/>
    </source>
</evidence>
<accession>A0AAP0LF39</accession>
<keyword evidence="3" id="KW-1185">Reference proteome</keyword>
<gene>
    <name evidence="2" type="ORF">Syun_001986</name>
</gene>
<comment type="caution">
    <text evidence="2">The sequence shown here is derived from an EMBL/GenBank/DDBJ whole genome shotgun (WGS) entry which is preliminary data.</text>
</comment>
<protein>
    <submittedName>
        <fullName evidence="2">Uncharacterized protein</fullName>
    </submittedName>
</protein>
<feature type="compositionally biased region" description="Basic and acidic residues" evidence="1">
    <location>
        <begin position="95"/>
        <end position="113"/>
    </location>
</feature>
<dbReference type="AlphaFoldDB" id="A0AAP0LF39"/>
<evidence type="ECO:0000256" key="1">
    <source>
        <dbReference type="SAM" id="MobiDB-lite"/>
    </source>
</evidence>
<reference evidence="2 3" key="1">
    <citation type="submission" date="2024-01" db="EMBL/GenBank/DDBJ databases">
        <title>Genome assemblies of Stephania.</title>
        <authorList>
            <person name="Yang L."/>
        </authorList>
    </citation>
    <scope>NUCLEOTIDE SEQUENCE [LARGE SCALE GENOMIC DNA]</scope>
    <source>
        <strain evidence="2">YNDBR</strain>
        <tissue evidence="2">Leaf</tissue>
    </source>
</reference>
<dbReference type="Proteomes" id="UP001420932">
    <property type="component" value="Unassembled WGS sequence"/>
</dbReference>
<dbReference type="EMBL" id="JBBNAF010000001">
    <property type="protein sequence ID" value="KAK9169846.1"/>
    <property type="molecule type" value="Genomic_DNA"/>
</dbReference>
<feature type="region of interest" description="Disordered" evidence="1">
    <location>
        <begin position="81"/>
        <end position="118"/>
    </location>
</feature>